<dbReference type="InterPro" id="IPR050679">
    <property type="entry name" value="Bact_HTH_transcr_reg"/>
</dbReference>
<feature type="domain" description="HTH gntR-type" evidence="4">
    <location>
        <begin position="6"/>
        <end position="74"/>
    </location>
</feature>
<dbReference type="Pfam" id="PF02080">
    <property type="entry name" value="TrkA_C"/>
    <property type="match status" value="1"/>
</dbReference>
<comment type="caution">
    <text evidence="6">The sequence shown here is derived from an EMBL/GenBank/DDBJ whole genome shotgun (WGS) entry which is preliminary data.</text>
</comment>
<feature type="domain" description="RCK C-terminal" evidence="5">
    <location>
        <begin position="120"/>
        <end position="205"/>
    </location>
</feature>
<dbReference type="PROSITE" id="PS50949">
    <property type="entry name" value="HTH_GNTR"/>
    <property type="match status" value="1"/>
</dbReference>
<evidence type="ECO:0000256" key="3">
    <source>
        <dbReference type="ARBA" id="ARBA00023163"/>
    </source>
</evidence>
<dbReference type="OrthoDB" id="226679at2"/>
<dbReference type="InterPro" id="IPR000524">
    <property type="entry name" value="Tscrpt_reg_HTH_GntR"/>
</dbReference>
<dbReference type="GO" id="GO:0045892">
    <property type="term" value="P:negative regulation of DNA-templated transcription"/>
    <property type="evidence" value="ECO:0007669"/>
    <property type="project" value="TreeGrafter"/>
</dbReference>
<dbReference type="EMBL" id="JQCD01000024">
    <property type="protein sequence ID" value="KRN77148.1"/>
    <property type="molecule type" value="Genomic_DNA"/>
</dbReference>
<keyword evidence="2" id="KW-0238">DNA-binding</keyword>
<organism evidence="6 7">
    <name type="scientific">Weissella minor</name>
    <dbReference type="NCBI Taxonomy" id="1620"/>
    <lineage>
        <taxon>Bacteria</taxon>
        <taxon>Bacillati</taxon>
        <taxon>Bacillota</taxon>
        <taxon>Bacilli</taxon>
        <taxon>Lactobacillales</taxon>
        <taxon>Lactobacillaceae</taxon>
        <taxon>Weissella</taxon>
    </lineage>
</organism>
<keyword evidence="7" id="KW-1185">Reference proteome</keyword>
<dbReference type="AlphaFoldDB" id="A0A0R2JQG4"/>
<evidence type="ECO:0000313" key="6">
    <source>
        <dbReference type="EMBL" id="KRN77148.1"/>
    </source>
</evidence>
<dbReference type="GO" id="GO:0006813">
    <property type="term" value="P:potassium ion transport"/>
    <property type="evidence" value="ECO:0007669"/>
    <property type="project" value="InterPro"/>
</dbReference>
<dbReference type="InterPro" id="IPR036721">
    <property type="entry name" value="RCK_C_sf"/>
</dbReference>
<dbReference type="RefSeq" id="WP_057788144.1">
    <property type="nucleotide sequence ID" value="NZ_CBDALJ010000025.1"/>
</dbReference>
<dbReference type="PATRIC" id="fig|1620.3.peg.678"/>
<evidence type="ECO:0000313" key="7">
    <source>
        <dbReference type="Proteomes" id="UP000051673"/>
    </source>
</evidence>
<dbReference type="InterPro" id="IPR006037">
    <property type="entry name" value="RCK_C"/>
</dbReference>
<dbReference type="GO" id="GO:0008324">
    <property type="term" value="F:monoatomic cation transmembrane transporter activity"/>
    <property type="evidence" value="ECO:0007669"/>
    <property type="project" value="InterPro"/>
</dbReference>
<accession>A0A0R2JQG4</accession>
<dbReference type="CDD" id="cd07377">
    <property type="entry name" value="WHTH_GntR"/>
    <property type="match status" value="1"/>
</dbReference>
<dbReference type="InterPro" id="IPR036390">
    <property type="entry name" value="WH_DNA-bd_sf"/>
</dbReference>
<dbReference type="STRING" id="1620.IV67_GL000669"/>
<dbReference type="InterPro" id="IPR036388">
    <property type="entry name" value="WH-like_DNA-bd_sf"/>
</dbReference>
<dbReference type="SUPFAM" id="SSF46785">
    <property type="entry name" value="Winged helix' DNA-binding domain"/>
    <property type="match status" value="1"/>
</dbReference>
<evidence type="ECO:0000259" key="5">
    <source>
        <dbReference type="PROSITE" id="PS51202"/>
    </source>
</evidence>
<evidence type="ECO:0000256" key="2">
    <source>
        <dbReference type="ARBA" id="ARBA00023125"/>
    </source>
</evidence>
<sequence length="206" mass="22794">MSTSRQPRYRQIALDLADKIAHNQIQVGEKIHARSKIATTYGVSAETARRAINVLADMDIAQAQHGTGAIIISKQKAMDFIATEQAGFDLVSLENDLLNNIEDQKKELDTMADSLKTFLQTSQRFQQLNPLKPFELVLDAPSDKYGLSLSDLNFWHQTGTTLVGIEHDGKLVISPGPYVSLEQGDVIYFVGPDDSVAKVSVFLFNQ</sequence>
<dbReference type="GO" id="GO:0003700">
    <property type="term" value="F:DNA-binding transcription factor activity"/>
    <property type="evidence" value="ECO:0007669"/>
    <property type="project" value="InterPro"/>
</dbReference>
<name>A0A0R2JQG4_9LACO</name>
<evidence type="ECO:0000256" key="1">
    <source>
        <dbReference type="ARBA" id="ARBA00023015"/>
    </source>
</evidence>
<reference evidence="6 7" key="1">
    <citation type="journal article" date="2015" name="Genome Announc.">
        <title>Expanding the biotechnology potential of lactobacilli through comparative genomics of 213 strains and associated genera.</title>
        <authorList>
            <person name="Sun Z."/>
            <person name="Harris H.M."/>
            <person name="McCann A."/>
            <person name="Guo C."/>
            <person name="Argimon S."/>
            <person name="Zhang W."/>
            <person name="Yang X."/>
            <person name="Jeffery I.B."/>
            <person name="Cooney J.C."/>
            <person name="Kagawa T.F."/>
            <person name="Liu W."/>
            <person name="Song Y."/>
            <person name="Salvetti E."/>
            <person name="Wrobel A."/>
            <person name="Rasinkangas P."/>
            <person name="Parkhill J."/>
            <person name="Rea M.C."/>
            <person name="O'Sullivan O."/>
            <person name="Ritari J."/>
            <person name="Douillard F.P."/>
            <person name="Paul Ross R."/>
            <person name="Yang R."/>
            <person name="Briner A.E."/>
            <person name="Felis G.E."/>
            <person name="de Vos W.M."/>
            <person name="Barrangou R."/>
            <person name="Klaenhammer T.R."/>
            <person name="Caufield P.W."/>
            <person name="Cui Y."/>
            <person name="Zhang H."/>
            <person name="O'Toole P.W."/>
        </authorList>
    </citation>
    <scope>NUCLEOTIDE SEQUENCE [LARGE SCALE GENOMIC DNA]</scope>
    <source>
        <strain evidence="6 7">DSM 20014</strain>
    </source>
</reference>
<evidence type="ECO:0000259" key="4">
    <source>
        <dbReference type="PROSITE" id="PS50949"/>
    </source>
</evidence>
<dbReference type="Gene3D" id="1.10.10.10">
    <property type="entry name" value="Winged helix-like DNA-binding domain superfamily/Winged helix DNA-binding domain"/>
    <property type="match status" value="1"/>
</dbReference>
<dbReference type="GO" id="GO:0003677">
    <property type="term" value="F:DNA binding"/>
    <property type="evidence" value="ECO:0007669"/>
    <property type="project" value="UniProtKB-KW"/>
</dbReference>
<keyword evidence="3" id="KW-0804">Transcription</keyword>
<dbReference type="SMART" id="SM00345">
    <property type="entry name" value="HTH_GNTR"/>
    <property type="match status" value="1"/>
</dbReference>
<dbReference type="Pfam" id="PF00392">
    <property type="entry name" value="GntR"/>
    <property type="match status" value="1"/>
</dbReference>
<protein>
    <submittedName>
        <fullName evidence="6">Transcriptional repressor BusR</fullName>
    </submittedName>
</protein>
<dbReference type="PANTHER" id="PTHR44846">
    <property type="entry name" value="MANNOSYL-D-GLYCERATE TRANSPORT/METABOLISM SYSTEM REPRESSOR MNGR-RELATED"/>
    <property type="match status" value="1"/>
</dbReference>
<dbReference type="PROSITE" id="PS51202">
    <property type="entry name" value="RCK_C"/>
    <property type="match status" value="1"/>
</dbReference>
<dbReference type="Gene3D" id="3.30.70.1450">
    <property type="entry name" value="Regulator of K+ conductance, C-terminal domain"/>
    <property type="match status" value="1"/>
</dbReference>
<dbReference type="SUPFAM" id="SSF116726">
    <property type="entry name" value="TrkA C-terminal domain-like"/>
    <property type="match status" value="1"/>
</dbReference>
<proteinExistence type="predicted"/>
<keyword evidence="1" id="KW-0805">Transcription regulation</keyword>
<gene>
    <name evidence="6" type="ORF">IV67_GL000669</name>
</gene>
<dbReference type="Proteomes" id="UP000051673">
    <property type="component" value="Unassembled WGS sequence"/>
</dbReference>
<dbReference type="PANTHER" id="PTHR44846:SF1">
    <property type="entry name" value="MANNOSYL-D-GLYCERATE TRANSPORT_METABOLISM SYSTEM REPRESSOR MNGR-RELATED"/>
    <property type="match status" value="1"/>
</dbReference>